<dbReference type="CDD" id="cd00291">
    <property type="entry name" value="SirA_YedF_YeeD"/>
    <property type="match status" value="1"/>
</dbReference>
<dbReference type="SUPFAM" id="SSF64307">
    <property type="entry name" value="SirA-like"/>
    <property type="match status" value="1"/>
</dbReference>
<sequence>MADSTADTHLQTLDARGLHCPLPLLRTKLKLAGMSAGEQLEVLASDAGAWGDIPAYLALSDHALVSREETPEGDYRFVIKALCEEDPS</sequence>
<accession>A0AAP4U1F5</accession>
<reference evidence="4" key="2">
    <citation type="submission" date="2023-07" db="EMBL/GenBank/DDBJ databases">
        <title>Genome content predicts the carbon catabolic preferences of heterotrophic bacteria.</title>
        <authorList>
            <person name="Gralka M."/>
        </authorList>
    </citation>
    <scope>NUCLEOTIDE SEQUENCE</scope>
    <source>
        <strain evidence="4">C2R13</strain>
    </source>
</reference>
<keyword evidence="6" id="KW-1185">Reference proteome</keyword>
<proteinExistence type="inferred from homology"/>
<comment type="caution">
    <text evidence="4">The sequence shown here is derived from an EMBL/GenBank/DDBJ whole genome shotgun (WGS) entry which is preliminary data.</text>
</comment>
<dbReference type="Gene3D" id="3.30.110.40">
    <property type="entry name" value="TusA-like domain"/>
    <property type="match status" value="1"/>
</dbReference>
<dbReference type="EMBL" id="JASCSA010000012">
    <property type="protein sequence ID" value="MDI5885485.1"/>
    <property type="molecule type" value="Genomic_DNA"/>
</dbReference>
<dbReference type="RefSeq" id="WP_043336423.1">
    <property type="nucleotide sequence ID" value="NZ_CANLSP010000007.1"/>
</dbReference>
<reference evidence="3 6" key="1">
    <citation type="submission" date="2023-04" db="EMBL/GenBank/DDBJ databases">
        <authorList>
            <person name="Otstavnykh N."/>
            <person name="Seitkalieva A."/>
            <person name="Bystritskaya E."/>
        </authorList>
    </citation>
    <scope>NUCLEOTIDE SEQUENCE [LARGE SCALE GENOMIC DNA]</scope>
    <source>
        <strain evidence="3 6">NRIC 0815</strain>
    </source>
</reference>
<reference evidence="6" key="3">
    <citation type="submission" date="2023-07" db="EMBL/GenBank/DDBJ databases">
        <title>Genome-based characterization of strain KMM 296 and proposal for reclassification of Cobetia litoralis and Cobetia pacifica, and emended description of the species Cobetia amphilecti and Cobetia marina.</title>
        <authorList>
            <person name="Balabanova L."/>
            <person name="Nedashkovskaya O."/>
        </authorList>
    </citation>
    <scope>NUCLEOTIDE SEQUENCE [LARGE SCALE GENOMIC DNA]</scope>
    <source>
        <strain evidence="6">NRIC 0815</strain>
    </source>
</reference>
<evidence type="ECO:0000313" key="6">
    <source>
        <dbReference type="Proteomes" id="UP001229025"/>
    </source>
</evidence>
<dbReference type="Pfam" id="PF01206">
    <property type="entry name" value="TusA"/>
    <property type="match status" value="1"/>
</dbReference>
<protein>
    <submittedName>
        <fullName evidence="4">Sulfurtransferase TusA family protein</fullName>
    </submittedName>
</protein>
<dbReference type="AlphaFoldDB" id="A0AAP4U1F5"/>
<dbReference type="InterPro" id="IPR036868">
    <property type="entry name" value="TusA-like_sf"/>
</dbReference>
<evidence type="ECO:0000313" key="4">
    <source>
        <dbReference type="EMBL" id="MDO6672273.1"/>
    </source>
</evidence>
<dbReference type="EMBL" id="JAUORK010000010">
    <property type="protein sequence ID" value="MDO6672273.1"/>
    <property type="molecule type" value="Genomic_DNA"/>
</dbReference>
<dbReference type="PANTHER" id="PTHR33279:SF6">
    <property type="entry name" value="SULFUR CARRIER PROTEIN YEDF-RELATED"/>
    <property type="match status" value="1"/>
</dbReference>
<evidence type="ECO:0000256" key="1">
    <source>
        <dbReference type="ARBA" id="ARBA00008984"/>
    </source>
</evidence>
<organism evidence="4 5">
    <name type="scientific">Cobetia amphilecti</name>
    <dbReference type="NCBI Taxonomy" id="1055104"/>
    <lineage>
        <taxon>Bacteria</taxon>
        <taxon>Pseudomonadati</taxon>
        <taxon>Pseudomonadota</taxon>
        <taxon>Gammaproteobacteria</taxon>
        <taxon>Oceanospirillales</taxon>
        <taxon>Halomonadaceae</taxon>
        <taxon>Cobetia</taxon>
    </lineage>
</organism>
<evidence type="ECO:0000313" key="5">
    <source>
        <dbReference type="Proteomes" id="UP001170481"/>
    </source>
</evidence>
<dbReference type="GeneID" id="97327617"/>
<comment type="similarity">
    <text evidence="1">Belongs to the sulfur carrier protein TusA family.</text>
</comment>
<name>A0AAP4U1F5_9GAMM</name>
<gene>
    <name evidence="4" type="ORF">Q4535_09100</name>
    <name evidence="3" type="ORF">QLT01_14110</name>
</gene>
<evidence type="ECO:0000313" key="3">
    <source>
        <dbReference type="EMBL" id="MDI5885485.1"/>
    </source>
</evidence>
<reference evidence="3" key="4">
    <citation type="submission" date="2024-05" db="EMBL/GenBank/DDBJ databases">
        <title>Genome-based characterization of strain KMM 296 and proposal for reclassification of Cobetia litoralis and Cobetia pacifica, and emended description of the species Cobetia amphilecti and Cobetia marina.</title>
        <authorList>
            <person name="Balabanova L."/>
            <person name="Nedashkovskaya O."/>
        </authorList>
    </citation>
    <scope>NUCLEOTIDE SEQUENCE</scope>
    <source>
        <strain evidence="3">NRIC 0815</strain>
    </source>
</reference>
<evidence type="ECO:0000259" key="2">
    <source>
        <dbReference type="PROSITE" id="PS01148"/>
    </source>
</evidence>
<dbReference type="PANTHER" id="PTHR33279">
    <property type="entry name" value="SULFUR CARRIER PROTEIN YEDF-RELATED"/>
    <property type="match status" value="1"/>
</dbReference>
<feature type="domain" description="UPF0033" evidence="2">
    <location>
        <begin position="13"/>
        <end position="37"/>
    </location>
</feature>
<dbReference type="Proteomes" id="UP001229025">
    <property type="component" value="Unassembled WGS sequence"/>
</dbReference>
<dbReference type="InterPro" id="IPR001455">
    <property type="entry name" value="TusA-like"/>
</dbReference>
<dbReference type="Proteomes" id="UP001170481">
    <property type="component" value="Unassembled WGS sequence"/>
</dbReference>
<dbReference type="PROSITE" id="PS01148">
    <property type="entry name" value="UPF0033"/>
    <property type="match status" value="1"/>
</dbReference>